<evidence type="ECO:0000256" key="7">
    <source>
        <dbReference type="ARBA" id="ARBA00049442"/>
    </source>
</evidence>
<feature type="binding site" evidence="8">
    <location>
        <begin position="20"/>
        <end position="22"/>
    </location>
    <ligand>
        <name>shikimate</name>
        <dbReference type="ChEBI" id="CHEBI:36208"/>
    </ligand>
</feature>
<keyword evidence="4 8" id="KW-0521">NADP</keyword>
<evidence type="ECO:0000313" key="12">
    <source>
        <dbReference type="EMBL" id="AJE03407.1"/>
    </source>
</evidence>
<dbReference type="Gene3D" id="3.40.50.720">
    <property type="entry name" value="NAD(P)-binding Rossmann-like Domain"/>
    <property type="match status" value="1"/>
</dbReference>
<name>A0A0B5BA01_9BACT</name>
<dbReference type="SUPFAM" id="SSF51735">
    <property type="entry name" value="NAD(P)-binding Rossmann-fold domains"/>
    <property type="match status" value="1"/>
</dbReference>
<dbReference type="GO" id="GO:0008652">
    <property type="term" value="P:amino acid biosynthetic process"/>
    <property type="evidence" value="ECO:0007669"/>
    <property type="project" value="UniProtKB-KW"/>
</dbReference>
<feature type="active site" description="Proton acceptor" evidence="8">
    <location>
        <position position="71"/>
    </location>
</feature>
<dbReference type="Pfam" id="PF08501">
    <property type="entry name" value="Shikimate_dh_N"/>
    <property type="match status" value="1"/>
</dbReference>
<dbReference type="GO" id="GO:0009423">
    <property type="term" value="P:chorismate biosynthetic process"/>
    <property type="evidence" value="ECO:0007669"/>
    <property type="project" value="UniProtKB-UniRule"/>
</dbReference>
<dbReference type="HAMAP" id="MF_00222">
    <property type="entry name" value="Shikimate_DH_AroE"/>
    <property type="match status" value="1"/>
</dbReference>
<evidence type="ECO:0000259" key="9">
    <source>
        <dbReference type="Pfam" id="PF01488"/>
    </source>
</evidence>
<feature type="binding site" evidence="8">
    <location>
        <position position="92"/>
    </location>
    <ligand>
        <name>shikimate</name>
        <dbReference type="ChEBI" id="CHEBI:36208"/>
    </ligand>
</feature>
<accession>A0A0B5BA01</accession>
<dbReference type="CDD" id="cd01065">
    <property type="entry name" value="NAD_bind_Shikimate_DH"/>
    <property type="match status" value="1"/>
</dbReference>
<feature type="binding site" evidence="8">
    <location>
        <position position="67"/>
    </location>
    <ligand>
        <name>shikimate</name>
        <dbReference type="ChEBI" id="CHEBI:36208"/>
    </ligand>
</feature>
<dbReference type="STRING" id="345632.GPICK_08610"/>
<evidence type="ECO:0000259" key="10">
    <source>
        <dbReference type="Pfam" id="PF08501"/>
    </source>
</evidence>
<dbReference type="InterPro" id="IPR046346">
    <property type="entry name" value="Aminoacid_DH-like_N_sf"/>
</dbReference>
<dbReference type="SUPFAM" id="SSF53223">
    <property type="entry name" value="Aminoacid dehydrogenase-like, N-terminal domain"/>
    <property type="match status" value="1"/>
</dbReference>
<dbReference type="GO" id="GO:0009073">
    <property type="term" value="P:aromatic amino acid family biosynthetic process"/>
    <property type="evidence" value="ECO:0007669"/>
    <property type="project" value="UniProtKB-KW"/>
</dbReference>
<comment type="similarity">
    <text evidence="8">Belongs to the shikimate dehydrogenase family.</text>
</comment>
<feature type="binding site" evidence="8">
    <location>
        <position position="107"/>
    </location>
    <ligand>
        <name>shikimate</name>
        <dbReference type="ChEBI" id="CHEBI:36208"/>
    </ligand>
</feature>
<comment type="catalytic activity">
    <reaction evidence="7 8">
        <text>shikimate + NADP(+) = 3-dehydroshikimate + NADPH + H(+)</text>
        <dbReference type="Rhea" id="RHEA:17737"/>
        <dbReference type="ChEBI" id="CHEBI:15378"/>
        <dbReference type="ChEBI" id="CHEBI:16630"/>
        <dbReference type="ChEBI" id="CHEBI:36208"/>
        <dbReference type="ChEBI" id="CHEBI:57783"/>
        <dbReference type="ChEBI" id="CHEBI:58349"/>
        <dbReference type="EC" id="1.1.1.25"/>
    </reaction>
</comment>
<dbReference type="UniPathway" id="UPA00053">
    <property type="reaction ID" value="UER00087"/>
</dbReference>
<dbReference type="PANTHER" id="PTHR21089">
    <property type="entry name" value="SHIKIMATE DEHYDROGENASE"/>
    <property type="match status" value="1"/>
</dbReference>
<feature type="domain" description="Quinate/shikimate 5-dehydrogenase/glutamyl-tRNA reductase" evidence="9">
    <location>
        <begin position="124"/>
        <end position="171"/>
    </location>
</feature>
<dbReference type="NCBIfam" id="NF001314">
    <property type="entry name" value="PRK00258.2-2"/>
    <property type="match status" value="1"/>
</dbReference>
<comment type="caution">
    <text evidence="8">Lacks conserved residue(s) required for the propagation of feature annotation.</text>
</comment>
<comment type="function">
    <text evidence="8">Involved in the biosynthesis of the chorismate, which leads to the biosynthesis of aromatic amino acids. Catalyzes the reversible NADPH linked reduction of 3-dehydroshikimate (DHSA) to yield shikimate (SA).</text>
</comment>
<evidence type="ECO:0000256" key="8">
    <source>
        <dbReference type="HAMAP-Rule" id="MF_00222"/>
    </source>
</evidence>
<keyword evidence="6 8" id="KW-0057">Aromatic amino acid biosynthesis</keyword>
<dbReference type="GO" id="GO:0004764">
    <property type="term" value="F:shikimate 3-dehydrogenase (NADP+) activity"/>
    <property type="evidence" value="ECO:0007669"/>
    <property type="project" value="UniProtKB-UniRule"/>
</dbReference>
<feature type="binding site" evidence="8">
    <location>
        <position position="258"/>
    </location>
    <ligand>
        <name>shikimate</name>
        <dbReference type="ChEBI" id="CHEBI:36208"/>
    </ligand>
</feature>
<feature type="binding site" evidence="8">
    <location>
        <position position="251"/>
    </location>
    <ligand>
        <name>NADP(+)</name>
        <dbReference type="ChEBI" id="CHEBI:58349"/>
    </ligand>
</feature>
<sequence>MTISGKTRILGIIGWPVEHSLSPLMQNAALEEMGLDYVYVPFPVREEGLGAAIGGMRALGVAGFNVTIPHKTAVIPCLDRLAPEAALIGAVNTVKREGDDLVGYNTDGVGFLNSLRDDLGFDPAGARILLLGAGGAGRAALASLCRAGAAQVLIANRNAERGEGLAEEFRSFFSGTQIAAFGLGSPSVTDEIQKVDLLVNTTSVGMGDTVFEGLDLSLLKPDASVYDMVYAPWETPLLKEARRQGVRCANGIGMLVAQGECSLEIWTGKVPPSGVMKSRIWAALGR</sequence>
<evidence type="ECO:0000256" key="1">
    <source>
        <dbReference type="ARBA" id="ARBA00004871"/>
    </source>
</evidence>
<dbReference type="Gene3D" id="3.40.50.10860">
    <property type="entry name" value="Leucine Dehydrogenase, chain A, domain 1"/>
    <property type="match status" value="1"/>
</dbReference>
<dbReference type="InterPro" id="IPR011342">
    <property type="entry name" value="Shikimate_DH"/>
</dbReference>
<dbReference type="AlphaFoldDB" id="A0A0B5BA01"/>
<gene>
    <name evidence="8 12" type="primary">aroE</name>
    <name evidence="12" type="ORF">GPICK_08610</name>
</gene>
<evidence type="ECO:0000256" key="4">
    <source>
        <dbReference type="ARBA" id="ARBA00022857"/>
    </source>
</evidence>
<dbReference type="InterPro" id="IPR041121">
    <property type="entry name" value="SDH_C"/>
</dbReference>
<organism evidence="12 13">
    <name type="scientific">Geobacter pickeringii</name>
    <dbReference type="NCBI Taxonomy" id="345632"/>
    <lineage>
        <taxon>Bacteria</taxon>
        <taxon>Pseudomonadati</taxon>
        <taxon>Thermodesulfobacteriota</taxon>
        <taxon>Desulfuromonadia</taxon>
        <taxon>Geobacterales</taxon>
        <taxon>Geobacteraceae</taxon>
        <taxon>Geobacter</taxon>
    </lineage>
</organism>
<dbReference type="Pfam" id="PF18317">
    <property type="entry name" value="SDH_C"/>
    <property type="match status" value="1"/>
</dbReference>
<dbReference type="EC" id="1.1.1.25" evidence="2 8"/>
<dbReference type="NCBIfam" id="TIGR00507">
    <property type="entry name" value="aroE"/>
    <property type="match status" value="1"/>
</dbReference>
<dbReference type="OrthoDB" id="9792692at2"/>
<keyword evidence="13" id="KW-1185">Reference proteome</keyword>
<dbReference type="InterPro" id="IPR013708">
    <property type="entry name" value="Shikimate_DH-bd_N"/>
</dbReference>
<keyword evidence="5 8" id="KW-0560">Oxidoreductase</keyword>
<feature type="binding site" evidence="8">
    <location>
        <position position="228"/>
    </location>
    <ligand>
        <name>NADP(+)</name>
        <dbReference type="ChEBI" id="CHEBI:58349"/>
    </ligand>
</feature>
<evidence type="ECO:0000256" key="6">
    <source>
        <dbReference type="ARBA" id="ARBA00023141"/>
    </source>
</evidence>
<dbReference type="EMBL" id="CP009788">
    <property type="protein sequence ID" value="AJE03407.1"/>
    <property type="molecule type" value="Genomic_DNA"/>
</dbReference>
<dbReference type="InterPro" id="IPR036291">
    <property type="entry name" value="NAD(P)-bd_dom_sf"/>
</dbReference>
<dbReference type="GO" id="GO:0050661">
    <property type="term" value="F:NADP binding"/>
    <property type="evidence" value="ECO:0007669"/>
    <property type="project" value="InterPro"/>
</dbReference>
<proteinExistence type="inferred from homology"/>
<reference evidence="12 13" key="1">
    <citation type="journal article" date="2015" name="Genome Announc.">
        <title>Complete Genome of Geobacter pickeringii G13T, a Metal-Reducing Isolate from Sedimentary Kaolin Deposits.</title>
        <authorList>
            <person name="Badalamenti J.P."/>
            <person name="Bond D.R."/>
        </authorList>
    </citation>
    <scope>NUCLEOTIDE SEQUENCE [LARGE SCALE GENOMIC DNA]</scope>
    <source>
        <strain evidence="12 13">G13</strain>
    </source>
</reference>
<dbReference type="InterPro" id="IPR006151">
    <property type="entry name" value="Shikm_DH/Glu-tRNA_Rdtase"/>
</dbReference>
<dbReference type="HOGENOM" id="CLU_044063_4_1_7"/>
<evidence type="ECO:0000313" key="13">
    <source>
        <dbReference type="Proteomes" id="UP000057609"/>
    </source>
</evidence>
<dbReference type="GO" id="GO:0019632">
    <property type="term" value="P:shikimate metabolic process"/>
    <property type="evidence" value="ECO:0007669"/>
    <property type="project" value="InterPro"/>
</dbReference>
<dbReference type="PANTHER" id="PTHR21089:SF1">
    <property type="entry name" value="BIFUNCTIONAL 3-DEHYDROQUINATE DEHYDRATASE_SHIKIMATE DEHYDROGENASE, CHLOROPLASTIC"/>
    <property type="match status" value="1"/>
</dbReference>
<dbReference type="Pfam" id="PF01488">
    <property type="entry name" value="Shikimate_DH"/>
    <property type="match status" value="1"/>
</dbReference>
<feature type="domain" description="Shikimate dehydrogenase substrate binding N-terminal" evidence="10">
    <location>
        <begin position="12"/>
        <end position="94"/>
    </location>
</feature>
<evidence type="ECO:0000256" key="3">
    <source>
        <dbReference type="ARBA" id="ARBA00022605"/>
    </source>
</evidence>
<dbReference type="RefSeq" id="WP_039742254.1">
    <property type="nucleotide sequence ID" value="NZ_CP009788.1"/>
</dbReference>
<dbReference type="KEGG" id="gpi:GPICK_08610"/>
<evidence type="ECO:0000259" key="11">
    <source>
        <dbReference type="Pfam" id="PF18317"/>
    </source>
</evidence>
<dbReference type="InterPro" id="IPR022893">
    <property type="entry name" value="Shikimate_DH_fam"/>
</dbReference>
<protein>
    <recommendedName>
        <fullName evidence="2 8">Shikimate dehydrogenase (NADP(+))</fullName>
        <shortName evidence="8">SDH</shortName>
        <ecNumber evidence="2 8">1.1.1.25</ecNumber>
    </recommendedName>
</protein>
<evidence type="ECO:0000256" key="5">
    <source>
        <dbReference type="ARBA" id="ARBA00023002"/>
    </source>
</evidence>
<feature type="binding site" evidence="8">
    <location>
        <position position="230"/>
    </location>
    <ligand>
        <name>shikimate</name>
        <dbReference type="ChEBI" id="CHEBI:36208"/>
    </ligand>
</feature>
<dbReference type="GO" id="GO:0005829">
    <property type="term" value="C:cytosol"/>
    <property type="evidence" value="ECO:0007669"/>
    <property type="project" value="TreeGrafter"/>
</dbReference>
<feature type="binding site" evidence="8">
    <location>
        <begin position="132"/>
        <end position="136"/>
    </location>
    <ligand>
        <name>NADP(+)</name>
        <dbReference type="ChEBI" id="CHEBI:58349"/>
    </ligand>
</feature>
<evidence type="ECO:0000256" key="2">
    <source>
        <dbReference type="ARBA" id="ARBA00012962"/>
    </source>
</evidence>
<dbReference type="Proteomes" id="UP000057609">
    <property type="component" value="Chromosome"/>
</dbReference>
<comment type="subunit">
    <text evidence="8">Homodimer.</text>
</comment>
<feature type="domain" description="SDH C-terminal" evidence="11">
    <location>
        <begin position="251"/>
        <end position="277"/>
    </location>
</feature>
<keyword evidence="3 8" id="KW-0028">Amino-acid biosynthesis</keyword>
<comment type="pathway">
    <text evidence="1 8">Metabolic intermediate biosynthesis; chorismate biosynthesis; chorismate from D-erythrose 4-phosphate and phosphoenolpyruvate: step 4/7.</text>
</comment>